<name>A0A197K4G7_9FUNG</name>
<accession>A0A197K4G7</accession>
<keyword evidence="1 3" id="KW-0853">WD repeat</keyword>
<dbReference type="InterPro" id="IPR020472">
    <property type="entry name" value="WD40_PAC1"/>
</dbReference>
<sequence>MNGVQFGELPYLQEHAAVNTIAFSPDGKVFAVALRDGSLITHNTTTWTRVRQHNEPSLVLSIAFSPNNRCLAFGSEDMTCRLWDTVNGETLLVMKGHTGGVDSVAFSPCGKQIASASVDRTIRLWSSETGDGLLVLTGHEDIILSVAYSADGRRLVSGSRDQTIRVWDSETGEPEPSWAIPHVGASRVALSADGRQFALMTGLRRGEVHLVDAITGETGLILDDGTDGLTDIAFSPFDKFIVSSSRDRVVRLWDSSSGQLISRLSGHNSRITTCTFSPDGLQIASGDVDGIIRLWEVNTNRSSSTTQKRAAGVRTVAYSHEGLFIISDHDDSTIQRWDSSTGTSGSIPLPSAPDVYSVALSPNGHWFASGCEDGNIRLLNVRTDVVERILLGSSYCQVVDMSFSRCGRWLVSYANGGVTRLWDLESADDQGKVMGEREVCISDRLRTMDYSPDGHRLVLGTDASPVMIWDFQSYKIDVKLEGHTGAVICVAYSPCGNWILSGSNDKTFRLWSGEVDNWYCAAVVSRCLEAVTSVAWSPVVPMEFVTGSADGSVRVWRVLGAGARDVSVRMQWGSHIGRLCAADLSFKGAVGLGPIYRKLLAQRGATGDSLLPEGDELGEVEDE</sequence>
<dbReference type="Pfam" id="PF00400">
    <property type="entry name" value="WD40"/>
    <property type="match status" value="9"/>
</dbReference>
<evidence type="ECO:0000313" key="5">
    <source>
        <dbReference type="Proteomes" id="UP000078512"/>
    </source>
</evidence>
<dbReference type="PANTHER" id="PTHR19879:SF9">
    <property type="entry name" value="TRANSCRIPTION INITIATION FACTOR TFIID SUBUNIT 5"/>
    <property type="match status" value="1"/>
</dbReference>
<feature type="repeat" description="WD" evidence="3">
    <location>
        <begin position="480"/>
        <end position="512"/>
    </location>
</feature>
<dbReference type="InterPro" id="IPR019775">
    <property type="entry name" value="WD40_repeat_CS"/>
</dbReference>
<dbReference type="SUPFAM" id="SSF117289">
    <property type="entry name" value="Nucleoporin domain"/>
    <property type="match status" value="1"/>
</dbReference>
<dbReference type="PRINTS" id="PR00320">
    <property type="entry name" value="GPROTEINBRPT"/>
</dbReference>
<feature type="repeat" description="WD" evidence="3">
    <location>
        <begin position="136"/>
        <end position="177"/>
    </location>
</feature>
<feature type="repeat" description="WD" evidence="3">
    <location>
        <begin position="264"/>
        <end position="305"/>
    </location>
</feature>
<feature type="repeat" description="WD" evidence="3">
    <location>
        <begin position="52"/>
        <end position="93"/>
    </location>
</feature>
<reference evidence="4 5" key="1">
    <citation type="submission" date="2016-05" db="EMBL/GenBank/DDBJ databases">
        <title>Genome sequencing reveals origins of a unique bacterial endosymbiosis in the earliest lineages of terrestrial Fungi.</title>
        <authorList>
            <consortium name="DOE Joint Genome Institute"/>
            <person name="Uehling J."/>
            <person name="Gryganskyi A."/>
            <person name="Hameed K."/>
            <person name="Tschaplinski T."/>
            <person name="Misztal P."/>
            <person name="Wu S."/>
            <person name="Desiro A."/>
            <person name="Vande Pol N."/>
            <person name="Du Z.-Y."/>
            <person name="Zienkiewicz A."/>
            <person name="Zienkiewicz K."/>
            <person name="Morin E."/>
            <person name="Tisserant E."/>
            <person name="Splivallo R."/>
            <person name="Hainaut M."/>
            <person name="Henrissat B."/>
            <person name="Ohm R."/>
            <person name="Kuo A."/>
            <person name="Yan J."/>
            <person name="Lipzen A."/>
            <person name="Nolan M."/>
            <person name="Labutti K."/>
            <person name="Barry K."/>
            <person name="Goldstein A."/>
            <person name="Labbe J."/>
            <person name="Schadt C."/>
            <person name="Tuskan G."/>
            <person name="Grigoriev I."/>
            <person name="Martin F."/>
            <person name="Vilgalys R."/>
            <person name="Bonito G."/>
        </authorList>
    </citation>
    <scope>NUCLEOTIDE SEQUENCE [LARGE SCALE GENOMIC DNA]</scope>
    <source>
        <strain evidence="4 5">AG-77</strain>
    </source>
</reference>
<dbReference type="InterPro" id="IPR036322">
    <property type="entry name" value="WD40_repeat_dom_sf"/>
</dbReference>
<evidence type="ECO:0000256" key="3">
    <source>
        <dbReference type="PROSITE-ProRule" id="PRU00221"/>
    </source>
</evidence>
<keyword evidence="2" id="KW-0677">Repeat</keyword>
<feature type="repeat" description="WD" evidence="3">
    <location>
        <begin position="94"/>
        <end position="135"/>
    </location>
</feature>
<dbReference type="PROSITE" id="PS00678">
    <property type="entry name" value="WD_REPEATS_1"/>
    <property type="match status" value="3"/>
</dbReference>
<dbReference type="CDD" id="cd00200">
    <property type="entry name" value="WD40"/>
    <property type="match status" value="2"/>
</dbReference>
<dbReference type="PROSITE" id="PS50082">
    <property type="entry name" value="WD_REPEATS_2"/>
    <property type="match status" value="8"/>
</dbReference>
<dbReference type="SMART" id="SM00320">
    <property type="entry name" value="WD40"/>
    <property type="match status" value="12"/>
</dbReference>
<organism evidence="4 5">
    <name type="scientific">Linnemannia elongata AG-77</name>
    <dbReference type="NCBI Taxonomy" id="1314771"/>
    <lineage>
        <taxon>Eukaryota</taxon>
        <taxon>Fungi</taxon>
        <taxon>Fungi incertae sedis</taxon>
        <taxon>Mucoromycota</taxon>
        <taxon>Mortierellomycotina</taxon>
        <taxon>Mortierellomycetes</taxon>
        <taxon>Mortierellales</taxon>
        <taxon>Mortierellaceae</taxon>
        <taxon>Linnemannia</taxon>
    </lineage>
</organism>
<dbReference type="InterPro" id="IPR001680">
    <property type="entry name" value="WD40_rpt"/>
</dbReference>
<dbReference type="EMBL" id="KV442024">
    <property type="protein sequence ID" value="OAQ32542.1"/>
    <property type="molecule type" value="Genomic_DNA"/>
</dbReference>
<feature type="repeat" description="WD" evidence="3">
    <location>
        <begin position="222"/>
        <end position="263"/>
    </location>
</feature>
<dbReference type="PANTHER" id="PTHR19879">
    <property type="entry name" value="TRANSCRIPTION INITIATION FACTOR TFIID"/>
    <property type="match status" value="1"/>
</dbReference>
<dbReference type="PROSITE" id="PS50294">
    <property type="entry name" value="WD_REPEATS_REGION"/>
    <property type="match status" value="6"/>
</dbReference>
<dbReference type="InterPro" id="IPR015943">
    <property type="entry name" value="WD40/YVTN_repeat-like_dom_sf"/>
</dbReference>
<dbReference type="AlphaFoldDB" id="A0A197K4G7"/>
<dbReference type="STRING" id="1314771.A0A197K4G7"/>
<protein>
    <submittedName>
        <fullName evidence="4">WD40 repeat-like protein</fullName>
    </submittedName>
</protein>
<evidence type="ECO:0000256" key="1">
    <source>
        <dbReference type="ARBA" id="ARBA00022574"/>
    </source>
</evidence>
<evidence type="ECO:0000256" key="2">
    <source>
        <dbReference type="ARBA" id="ARBA00022737"/>
    </source>
</evidence>
<proteinExistence type="predicted"/>
<dbReference type="Gene3D" id="2.130.10.10">
    <property type="entry name" value="YVTN repeat-like/Quinoprotein amine dehydrogenase"/>
    <property type="match status" value="4"/>
</dbReference>
<gene>
    <name evidence="4" type="ORF">K457DRAFT_107860</name>
</gene>
<evidence type="ECO:0000313" key="4">
    <source>
        <dbReference type="EMBL" id="OAQ32542.1"/>
    </source>
</evidence>
<dbReference type="SUPFAM" id="SSF50978">
    <property type="entry name" value="WD40 repeat-like"/>
    <property type="match status" value="2"/>
</dbReference>
<feature type="repeat" description="WD" evidence="3">
    <location>
        <begin position="306"/>
        <end position="347"/>
    </location>
</feature>
<dbReference type="Proteomes" id="UP000078512">
    <property type="component" value="Unassembled WGS sequence"/>
</dbReference>
<dbReference type="OrthoDB" id="538223at2759"/>
<keyword evidence="5" id="KW-1185">Reference proteome</keyword>
<feature type="repeat" description="WD" evidence="3">
    <location>
        <begin position="531"/>
        <end position="558"/>
    </location>
</feature>